<proteinExistence type="inferred from homology"/>
<name>A0A562B4D4_9BURK</name>
<keyword evidence="4" id="KW-0720">Serine protease</keyword>
<keyword evidence="2 9" id="KW-0645">Protease</keyword>
<evidence type="ECO:0000313" key="10">
    <source>
        <dbReference type="Proteomes" id="UP000318141"/>
    </source>
</evidence>
<keyword evidence="3" id="KW-0378">Hydrolase</keyword>
<feature type="non-terminal residue" evidence="9">
    <location>
        <position position="346"/>
    </location>
</feature>
<evidence type="ECO:0000256" key="1">
    <source>
        <dbReference type="ARBA" id="ARBA00011073"/>
    </source>
</evidence>
<dbReference type="PANTHER" id="PTHR43806">
    <property type="entry name" value="PEPTIDASE S8"/>
    <property type="match status" value="1"/>
</dbReference>
<keyword evidence="10" id="KW-1185">Reference proteome</keyword>
<evidence type="ECO:0000256" key="5">
    <source>
        <dbReference type="PROSITE-ProRule" id="PRU01240"/>
    </source>
</evidence>
<comment type="caution">
    <text evidence="9">The sequence shown here is derived from an EMBL/GenBank/DDBJ whole genome shotgun (WGS) entry which is preliminary data.</text>
</comment>
<evidence type="ECO:0000256" key="2">
    <source>
        <dbReference type="ARBA" id="ARBA00022670"/>
    </source>
</evidence>
<evidence type="ECO:0000256" key="7">
    <source>
        <dbReference type="SAM" id="SignalP"/>
    </source>
</evidence>
<evidence type="ECO:0000256" key="4">
    <source>
        <dbReference type="ARBA" id="ARBA00022825"/>
    </source>
</evidence>
<dbReference type="InterPro" id="IPR023827">
    <property type="entry name" value="Peptidase_S8_Asp-AS"/>
</dbReference>
<dbReference type="SUPFAM" id="SSF52743">
    <property type="entry name" value="Subtilisin-like"/>
    <property type="match status" value="1"/>
</dbReference>
<dbReference type="PROSITE" id="PS00136">
    <property type="entry name" value="SUBTILASE_ASP"/>
    <property type="match status" value="1"/>
</dbReference>
<feature type="compositionally biased region" description="Basic and acidic residues" evidence="6">
    <location>
        <begin position="214"/>
        <end position="226"/>
    </location>
</feature>
<feature type="region of interest" description="Disordered" evidence="6">
    <location>
        <begin position="210"/>
        <end position="245"/>
    </location>
</feature>
<dbReference type="Proteomes" id="UP000318141">
    <property type="component" value="Unassembled WGS sequence"/>
</dbReference>
<evidence type="ECO:0000256" key="3">
    <source>
        <dbReference type="ARBA" id="ARBA00022801"/>
    </source>
</evidence>
<evidence type="ECO:0000259" key="8">
    <source>
        <dbReference type="Pfam" id="PF00082"/>
    </source>
</evidence>
<dbReference type="PROSITE" id="PS51892">
    <property type="entry name" value="SUBTILASE"/>
    <property type="match status" value="1"/>
</dbReference>
<evidence type="ECO:0000256" key="6">
    <source>
        <dbReference type="SAM" id="MobiDB-lite"/>
    </source>
</evidence>
<feature type="signal peptide" evidence="7">
    <location>
        <begin position="1"/>
        <end position="44"/>
    </location>
</feature>
<gene>
    <name evidence="9" type="ORF">L602_005600000140</name>
</gene>
<keyword evidence="7" id="KW-0732">Signal</keyword>
<dbReference type="AlphaFoldDB" id="A0A562B4D4"/>
<feature type="domain" description="Peptidase S8/S53" evidence="8">
    <location>
        <begin position="179"/>
        <end position="346"/>
    </location>
</feature>
<dbReference type="Gene3D" id="3.40.50.200">
    <property type="entry name" value="Peptidase S8/S53 domain"/>
    <property type="match status" value="1"/>
</dbReference>
<comment type="caution">
    <text evidence="5">Lacks conserved residue(s) required for the propagation of feature annotation.</text>
</comment>
<dbReference type="EMBL" id="VLJN01000052">
    <property type="protein sequence ID" value="TWG79964.1"/>
    <property type="molecule type" value="Genomic_DNA"/>
</dbReference>
<dbReference type="InterPro" id="IPR022398">
    <property type="entry name" value="Peptidase_S8_His-AS"/>
</dbReference>
<feature type="chain" id="PRO_5022024966" evidence="7">
    <location>
        <begin position="45"/>
        <end position="346"/>
    </location>
</feature>
<feature type="compositionally biased region" description="Polar residues" evidence="6">
    <location>
        <begin position="236"/>
        <end position="245"/>
    </location>
</feature>
<comment type="similarity">
    <text evidence="1 5">Belongs to the peptidase S8 family.</text>
</comment>
<reference evidence="9 10" key="1">
    <citation type="submission" date="2019-07" db="EMBL/GenBank/DDBJ databases">
        <title>Genome sequencing of lignin-degrading bacterial isolates.</title>
        <authorList>
            <person name="Gladden J."/>
        </authorList>
    </citation>
    <scope>NUCLEOTIDE SEQUENCE [LARGE SCALE GENOMIC DNA]</scope>
    <source>
        <strain evidence="9 10">J11</strain>
    </source>
</reference>
<dbReference type="PROSITE" id="PS00137">
    <property type="entry name" value="SUBTILASE_HIS"/>
    <property type="match status" value="1"/>
</dbReference>
<sequence length="346" mass="35772">MPCSYRPVRPSTSRLPSVFASLSSALAVLGAATLLVTPAVDALAANDGSTAKPSPVYTGNVIVRWRDTVDASNAAEQVRKVAGNTGLTLAVKRQMGGNMQLLNAASGTGPSDPEALAARLRQDPRVAEAVPDRWLRPHDTVPADPEFLTNQPYLQGTTVAAGAANLPPAWDRSRGDASLVIAVIDTGVLPHPDLASRLVNGYDFISDSAVSQDGDGRDADPTDAGDHVPSGYTCPGSPTATQLEPNSWHGTRVASVLGALTNNGQDISGVDWNARIQPVRVSGRCGAWLSDTVDAMRWAGGLSVPGVPDNPTPARVINVSLGGGDACSPIEQGAINELAARGVVVV</sequence>
<accession>A0A562B4D4</accession>
<dbReference type="Pfam" id="PF00082">
    <property type="entry name" value="Peptidase_S8"/>
    <property type="match status" value="1"/>
</dbReference>
<dbReference type="GO" id="GO:0004252">
    <property type="term" value="F:serine-type endopeptidase activity"/>
    <property type="evidence" value="ECO:0007669"/>
    <property type="project" value="InterPro"/>
</dbReference>
<dbReference type="OrthoDB" id="9790784at2"/>
<evidence type="ECO:0000313" key="9">
    <source>
        <dbReference type="EMBL" id="TWG79964.1"/>
    </source>
</evidence>
<dbReference type="GO" id="GO:0006508">
    <property type="term" value="P:proteolysis"/>
    <property type="evidence" value="ECO:0007669"/>
    <property type="project" value="UniProtKB-KW"/>
</dbReference>
<protein>
    <submittedName>
        <fullName evidence="9">Serine protease</fullName>
    </submittedName>
</protein>
<organism evidence="9 10">
    <name type="scientific">Cupriavidus gilardii J11</name>
    <dbReference type="NCBI Taxonomy" id="936133"/>
    <lineage>
        <taxon>Bacteria</taxon>
        <taxon>Pseudomonadati</taxon>
        <taxon>Pseudomonadota</taxon>
        <taxon>Betaproteobacteria</taxon>
        <taxon>Burkholderiales</taxon>
        <taxon>Burkholderiaceae</taxon>
        <taxon>Cupriavidus</taxon>
    </lineage>
</organism>
<dbReference type="InterPro" id="IPR000209">
    <property type="entry name" value="Peptidase_S8/S53_dom"/>
</dbReference>
<dbReference type="PANTHER" id="PTHR43806:SF11">
    <property type="entry name" value="CEREVISIN-RELATED"/>
    <property type="match status" value="1"/>
</dbReference>
<dbReference type="InterPro" id="IPR050131">
    <property type="entry name" value="Peptidase_S8_subtilisin-like"/>
</dbReference>
<dbReference type="InterPro" id="IPR036852">
    <property type="entry name" value="Peptidase_S8/S53_dom_sf"/>
</dbReference>